<dbReference type="PANTHER" id="PTHR43876">
    <property type="entry name" value="UBIQUINONE BIOSYNTHESIS MONOOXYGENASE COQ6, MITOCHONDRIAL"/>
    <property type="match status" value="1"/>
</dbReference>
<comment type="caution">
    <text evidence="9">The sequence shown here is derived from an EMBL/GenBank/DDBJ whole genome shotgun (WGS) entry which is preliminary data.</text>
</comment>
<reference evidence="9 10" key="1">
    <citation type="submission" date="2019-08" db="EMBL/GenBank/DDBJ databases">
        <title>Microbe sample from Colwellia echini.</title>
        <authorList>
            <person name="Christiansen L."/>
            <person name="Pathiraja D."/>
            <person name="Schultz-Johansen M."/>
            <person name="Choi I.-G."/>
            <person name="Stougaard P."/>
        </authorList>
    </citation>
    <scope>NUCLEOTIDE SEQUENCE [LARGE SCALE GENOMIC DNA]</scope>
    <source>
        <strain evidence="9 10">A3</strain>
    </source>
</reference>
<dbReference type="Pfam" id="PF01494">
    <property type="entry name" value="FAD_binding_3"/>
    <property type="match status" value="1"/>
</dbReference>
<dbReference type="InterPro" id="IPR002938">
    <property type="entry name" value="FAD-bd"/>
</dbReference>
<dbReference type="PRINTS" id="PR00420">
    <property type="entry name" value="RNGMNOXGNASE"/>
</dbReference>
<proteinExistence type="inferred from homology"/>
<evidence type="ECO:0000256" key="7">
    <source>
        <dbReference type="ARBA" id="ARBA00023033"/>
    </source>
</evidence>
<dbReference type="InterPro" id="IPR036188">
    <property type="entry name" value="FAD/NAD-bd_sf"/>
</dbReference>
<comment type="pathway">
    <text evidence="2">Cofactor biosynthesis; ubiquinone biosynthesis.</text>
</comment>
<dbReference type="InterPro" id="IPR011295">
    <property type="entry name" value="UbiH"/>
</dbReference>
<accession>A0ABY3MVD9</accession>
<evidence type="ECO:0000256" key="2">
    <source>
        <dbReference type="ARBA" id="ARBA00004749"/>
    </source>
</evidence>
<protein>
    <submittedName>
        <fullName evidence="9">2-octaprenyl-6-methoxyphenyl hydroxylase</fullName>
        <ecNumber evidence="9">1.14.13.-</ecNumber>
    </submittedName>
</protein>
<dbReference type="PROSITE" id="PS01304">
    <property type="entry name" value="UBIH"/>
    <property type="match status" value="1"/>
</dbReference>
<keyword evidence="6 9" id="KW-0560">Oxidoreductase</keyword>
<keyword evidence="10" id="KW-1185">Reference proteome</keyword>
<dbReference type="NCBIfam" id="NF004356">
    <property type="entry name" value="PRK05732.1"/>
    <property type="match status" value="1"/>
</dbReference>
<comment type="cofactor">
    <cofactor evidence="1">
        <name>FAD</name>
        <dbReference type="ChEBI" id="CHEBI:57692"/>
    </cofactor>
</comment>
<keyword evidence="4" id="KW-0285">Flavoprotein</keyword>
<dbReference type="InterPro" id="IPR018168">
    <property type="entry name" value="Ubi_Hdrlase_CS"/>
</dbReference>
<dbReference type="InterPro" id="IPR051205">
    <property type="entry name" value="UbiH/COQ6_monooxygenase"/>
</dbReference>
<dbReference type="NCBIfam" id="TIGR01984">
    <property type="entry name" value="UbiH"/>
    <property type="match status" value="1"/>
</dbReference>
<evidence type="ECO:0000313" key="9">
    <source>
        <dbReference type="EMBL" id="TYK65170.1"/>
    </source>
</evidence>
<evidence type="ECO:0000259" key="8">
    <source>
        <dbReference type="Pfam" id="PF01494"/>
    </source>
</evidence>
<dbReference type="SUPFAM" id="SSF51905">
    <property type="entry name" value="FAD/NAD(P)-binding domain"/>
    <property type="match status" value="1"/>
</dbReference>
<name>A0ABY3MVD9_9GAMM</name>
<evidence type="ECO:0000256" key="4">
    <source>
        <dbReference type="ARBA" id="ARBA00022630"/>
    </source>
</evidence>
<dbReference type="GO" id="GO:0016491">
    <property type="term" value="F:oxidoreductase activity"/>
    <property type="evidence" value="ECO:0007669"/>
    <property type="project" value="UniProtKB-KW"/>
</dbReference>
<organism evidence="9 10">
    <name type="scientific">Colwellia echini</name>
    <dbReference type="NCBI Taxonomy" id="1982103"/>
    <lineage>
        <taxon>Bacteria</taxon>
        <taxon>Pseudomonadati</taxon>
        <taxon>Pseudomonadota</taxon>
        <taxon>Gammaproteobacteria</taxon>
        <taxon>Alteromonadales</taxon>
        <taxon>Colwelliaceae</taxon>
        <taxon>Colwellia</taxon>
    </lineage>
</organism>
<evidence type="ECO:0000256" key="5">
    <source>
        <dbReference type="ARBA" id="ARBA00022827"/>
    </source>
</evidence>
<evidence type="ECO:0000256" key="1">
    <source>
        <dbReference type="ARBA" id="ARBA00001974"/>
    </source>
</evidence>
<gene>
    <name evidence="9" type="primary">ubiH</name>
    <name evidence="9" type="synonym">visB</name>
    <name evidence="9" type="ORF">CWS31_011905</name>
</gene>
<dbReference type="Gene3D" id="3.50.50.60">
    <property type="entry name" value="FAD/NAD(P)-binding domain"/>
    <property type="match status" value="2"/>
</dbReference>
<evidence type="ECO:0000256" key="3">
    <source>
        <dbReference type="ARBA" id="ARBA00005349"/>
    </source>
</evidence>
<dbReference type="NCBIfam" id="TIGR01988">
    <property type="entry name" value="Ubi-OHases"/>
    <property type="match status" value="1"/>
</dbReference>
<keyword evidence="5" id="KW-0274">FAD</keyword>
<evidence type="ECO:0000313" key="10">
    <source>
        <dbReference type="Proteomes" id="UP000815846"/>
    </source>
</evidence>
<sequence length="440" mass="47967">MTTTNNTHQHFDVIISGGGLSGSLMALSLSQLTKKDGSLLSIAIIEAQEVEVQEVETQATNKANTADESSLFDARVLALSHGSAKYLNELGAWQYLKEQACAITDIDISDRGYFGKARLTAQEYNVNALGYVIDMAKIGKALLTVLKIRAANTRSNIHWFSPDSIIAIDWHSNTASSNQEQVTVTLNSSKTLSANLLLACDGVQSPVRKLANIKVNADEYQQVALIANVSTSKAHHNKAFERFTEFGPIAMLPLTNVGVKSNNENTDSNRCSLVWTMTPEQAGTISQLDDEAFKLELERAFGSYLGAITQVGSRATYPLVLLQAQQQTFHRMALVGNSSHTIHPIAGQGFNLGLRDVKVMSSLIDAALQEEKNIGNFALLHAYQTNRAKDQREVIALTDSLVTLFANDLPPLVLGRNIALQALNFMSPLKNSLVKKTMGY</sequence>
<comment type="similarity">
    <text evidence="3">Belongs to the UbiH/COQ6 family.</text>
</comment>
<evidence type="ECO:0000256" key="6">
    <source>
        <dbReference type="ARBA" id="ARBA00023002"/>
    </source>
</evidence>
<dbReference type="EMBL" id="PJAI02000013">
    <property type="protein sequence ID" value="TYK65170.1"/>
    <property type="molecule type" value="Genomic_DNA"/>
</dbReference>
<dbReference type="Proteomes" id="UP000815846">
    <property type="component" value="Unassembled WGS sequence"/>
</dbReference>
<dbReference type="RefSeq" id="WP_101342562.1">
    <property type="nucleotide sequence ID" value="NZ_PJAI02000013.1"/>
</dbReference>
<dbReference type="PANTHER" id="PTHR43876:SF8">
    <property type="entry name" value="2-OCTAPRENYL-6-METHOXYPHENOL HYDROXYLASE"/>
    <property type="match status" value="1"/>
</dbReference>
<dbReference type="InterPro" id="IPR010971">
    <property type="entry name" value="UbiH/COQ6"/>
</dbReference>
<feature type="domain" description="FAD-binding" evidence="8">
    <location>
        <begin position="181"/>
        <end position="394"/>
    </location>
</feature>
<dbReference type="EC" id="1.14.13.-" evidence="9"/>
<keyword evidence="7" id="KW-0503">Monooxygenase</keyword>